<organism evidence="2 3">
    <name type="scientific">Rotaria sordida</name>
    <dbReference type="NCBI Taxonomy" id="392033"/>
    <lineage>
        <taxon>Eukaryota</taxon>
        <taxon>Metazoa</taxon>
        <taxon>Spiralia</taxon>
        <taxon>Gnathifera</taxon>
        <taxon>Rotifera</taxon>
        <taxon>Eurotatoria</taxon>
        <taxon>Bdelloidea</taxon>
        <taxon>Philodinida</taxon>
        <taxon>Philodinidae</taxon>
        <taxon>Rotaria</taxon>
    </lineage>
</organism>
<dbReference type="EMBL" id="CAJNOL010000030">
    <property type="protein sequence ID" value="CAF0766175.1"/>
    <property type="molecule type" value="Genomic_DNA"/>
</dbReference>
<name>A0A813QF62_9BILA</name>
<accession>A0A813QF62</accession>
<keyword evidence="3" id="KW-1185">Reference proteome</keyword>
<feature type="coiled-coil region" evidence="1">
    <location>
        <begin position="283"/>
        <end position="310"/>
    </location>
</feature>
<proteinExistence type="predicted"/>
<evidence type="ECO:0000256" key="1">
    <source>
        <dbReference type="SAM" id="Coils"/>
    </source>
</evidence>
<evidence type="ECO:0000313" key="3">
    <source>
        <dbReference type="Proteomes" id="UP000663870"/>
    </source>
</evidence>
<evidence type="ECO:0000313" key="2">
    <source>
        <dbReference type="EMBL" id="CAF0766175.1"/>
    </source>
</evidence>
<dbReference type="Proteomes" id="UP000663870">
    <property type="component" value="Unassembled WGS sequence"/>
</dbReference>
<protein>
    <submittedName>
        <fullName evidence="2">Uncharacterized protein</fullName>
    </submittedName>
</protein>
<comment type="caution">
    <text evidence="2">The sequence shown here is derived from an EMBL/GenBank/DDBJ whole genome shotgun (WGS) entry which is preliminary data.</text>
</comment>
<gene>
    <name evidence="2" type="ORF">JXQ802_LOCUS2468</name>
</gene>
<feature type="coiled-coil region" evidence="1">
    <location>
        <begin position="111"/>
        <end position="159"/>
    </location>
</feature>
<keyword evidence="1" id="KW-0175">Coiled coil</keyword>
<reference evidence="2" key="1">
    <citation type="submission" date="2021-02" db="EMBL/GenBank/DDBJ databases">
        <authorList>
            <person name="Nowell W R."/>
        </authorList>
    </citation>
    <scope>NUCLEOTIDE SEQUENCE</scope>
</reference>
<sequence>MDIKRSCPLSPLIDNNKPIISTPRNRSSSIFSSQSNLNNIYALNLTPLMDIHTSEKSDLLDEQFRLEHDIALQSSIKTHDSFRTTYSSLQTILSQMQLKLASVFLEETEYLKQREQQLEQEEQSLTKRIQQLNNIQIERQQIEKEFSKLKDRLETAVIQVTNFQTDGTQILRTLFSESRQIDEQLSGLISQCVAALCRSRTIVNSKINEFLQKSEHIQLELTDRQVLIYNTQSSIKLMLELVNTLNQLNIEHSQDIIITTADFEKQYQEFIDLSQTTKNSLDINKEMNEIRLLENEKIQLEKELLEQTLLLENISTILGKSVIS</sequence>
<dbReference type="AlphaFoldDB" id="A0A813QF62"/>